<evidence type="ECO:0000259" key="3">
    <source>
        <dbReference type="Pfam" id="PF05175"/>
    </source>
</evidence>
<proteinExistence type="predicted"/>
<dbReference type="InterPro" id="IPR007848">
    <property type="entry name" value="Small_mtfrase_dom"/>
</dbReference>
<dbReference type="Pfam" id="PF05175">
    <property type="entry name" value="MTS"/>
    <property type="match status" value="1"/>
</dbReference>
<dbReference type="Proteomes" id="UP000614261">
    <property type="component" value="Unassembled WGS sequence"/>
</dbReference>
<sequence>MSQASALSVSTREFLRQPNLVGSAFPASRYLVEALLDPIDWAKLRVVVEFGPGTGPLTRAILERMVPGSCLVAIDLSPHFTRHLQETIDDPRLLAVTASAESVVDILEEHALAQADMIVTGIPFSTMSADQGNRILDASADVLQGDGALLAYQMRSTIAPMLALRFGDVQCAYVWRNLPPCHLYWARRPLKHGD</sequence>
<organism evidence="4 5">
    <name type="scientific">Blastomonas aquatica</name>
    <dbReference type="NCBI Taxonomy" id="1510276"/>
    <lineage>
        <taxon>Bacteria</taxon>
        <taxon>Pseudomonadati</taxon>
        <taxon>Pseudomonadota</taxon>
        <taxon>Alphaproteobacteria</taxon>
        <taxon>Sphingomonadales</taxon>
        <taxon>Sphingomonadaceae</taxon>
        <taxon>Blastomonas</taxon>
    </lineage>
</organism>
<keyword evidence="5" id="KW-1185">Reference proteome</keyword>
<dbReference type="SUPFAM" id="SSF53335">
    <property type="entry name" value="S-adenosyl-L-methionine-dependent methyltransferases"/>
    <property type="match status" value="1"/>
</dbReference>
<keyword evidence="2" id="KW-0949">S-adenosyl-L-methionine</keyword>
<evidence type="ECO:0000313" key="4">
    <source>
        <dbReference type="EMBL" id="GGB55241.1"/>
    </source>
</evidence>
<reference evidence="5" key="1">
    <citation type="journal article" date="2019" name="Int. J. Syst. Evol. Microbiol.">
        <title>The Global Catalogue of Microorganisms (GCM) 10K type strain sequencing project: providing services to taxonomists for standard genome sequencing and annotation.</title>
        <authorList>
            <consortium name="The Broad Institute Genomics Platform"/>
            <consortium name="The Broad Institute Genome Sequencing Center for Infectious Disease"/>
            <person name="Wu L."/>
            <person name="Ma J."/>
        </authorList>
    </citation>
    <scope>NUCLEOTIDE SEQUENCE [LARGE SCALE GENOMIC DNA]</scope>
    <source>
        <strain evidence="5">CGMCC 1.12851</strain>
    </source>
</reference>
<feature type="domain" description="Methyltransferase small" evidence="3">
    <location>
        <begin position="27"/>
        <end position="170"/>
    </location>
</feature>
<name>A0ABQ1IYF2_9SPHN</name>
<accession>A0ABQ1IYF2</accession>
<evidence type="ECO:0000256" key="1">
    <source>
        <dbReference type="ARBA" id="ARBA00022603"/>
    </source>
</evidence>
<protein>
    <recommendedName>
        <fullName evidence="3">Methyltransferase small domain-containing protein</fullName>
    </recommendedName>
</protein>
<gene>
    <name evidence="4" type="ORF">GCM10010833_07430</name>
</gene>
<dbReference type="EMBL" id="BMGD01000001">
    <property type="protein sequence ID" value="GGB55241.1"/>
    <property type="molecule type" value="Genomic_DNA"/>
</dbReference>
<evidence type="ECO:0000313" key="5">
    <source>
        <dbReference type="Proteomes" id="UP000614261"/>
    </source>
</evidence>
<dbReference type="RefSeq" id="WP_188512976.1">
    <property type="nucleotide sequence ID" value="NZ_BMGD01000001.1"/>
</dbReference>
<comment type="caution">
    <text evidence="4">The sequence shown here is derived from an EMBL/GenBank/DDBJ whole genome shotgun (WGS) entry which is preliminary data.</text>
</comment>
<keyword evidence="1" id="KW-0808">Transferase</keyword>
<evidence type="ECO:0000256" key="2">
    <source>
        <dbReference type="ARBA" id="ARBA00022691"/>
    </source>
</evidence>
<keyword evidence="1" id="KW-0489">Methyltransferase</keyword>
<dbReference type="Gene3D" id="3.40.50.150">
    <property type="entry name" value="Vaccinia Virus protein VP39"/>
    <property type="match status" value="1"/>
</dbReference>
<dbReference type="InterPro" id="IPR029063">
    <property type="entry name" value="SAM-dependent_MTases_sf"/>
</dbReference>